<dbReference type="EMBL" id="BAABHB010000002">
    <property type="protein sequence ID" value="GAA4400681.1"/>
    <property type="molecule type" value="Genomic_DNA"/>
</dbReference>
<dbReference type="Proteomes" id="UP001500936">
    <property type="component" value="Unassembled WGS sequence"/>
</dbReference>
<keyword evidence="1" id="KW-1133">Transmembrane helix</keyword>
<evidence type="ECO:0000256" key="1">
    <source>
        <dbReference type="SAM" id="Phobius"/>
    </source>
</evidence>
<keyword evidence="1" id="KW-0472">Membrane</keyword>
<comment type="caution">
    <text evidence="2">The sequence shown here is derived from an EMBL/GenBank/DDBJ whole genome shotgun (WGS) entry which is preliminary data.</text>
</comment>
<feature type="transmembrane region" description="Helical" evidence="1">
    <location>
        <begin position="20"/>
        <end position="40"/>
    </location>
</feature>
<feature type="transmembrane region" description="Helical" evidence="1">
    <location>
        <begin position="118"/>
        <end position="136"/>
    </location>
</feature>
<evidence type="ECO:0000313" key="2">
    <source>
        <dbReference type="EMBL" id="GAA4400681.1"/>
    </source>
</evidence>
<feature type="transmembrane region" description="Helical" evidence="1">
    <location>
        <begin position="166"/>
        <end position="187"/>
    </location>
</feature>
<evidence type="ECO:0000313" key="3">
    <source>
        <dbReference type="Proteomes" id="UP001500936"/>
    </source>
</evidence>
<feature type="transmembrane region" description="Helical" evidence="1">
    <location>
        <begin position="52"/>
        <end position="73"/>
    </location>
</feature>
<keyword evidence="1" id="KW-0812">Transmembrane</keyword>
<feature type="transmembrane region" description="Helical" evidence="1">
    <location>
        <begin position="85"/>
        <end position="106"/>
    </location>
</feature>
<keyword evidence="3" id="KW-1185">Reference proteome</keyword>
<proteinExistence type="predicted"/>
<reference evidence="3" key="1">
    <citation type="journal article" date="2019" name="Int. J. Syst. Evol. Microbiol.">
        <title>The Global Catalogue of Microorganisms (GCM) 10K type strain sequencing project: providing services to taxonomists for standard genome sequencing and annotation.</title>
        <authorList>
            <consortium name="The Broad Institute Genomics Platform"/>
            <consortium name="The Broad Institute Genome Sequencing Center for Infectious Disease"/>
            <person name="Wu L."/>
            <person name="Ma J."/>
        </authorList>
    </citation>
    <scope>NUCLEOTIDE SEQUENCE [LARGE SCALE GENOMIC DNA]</scope>
    <source>
        <strain evidence="3">JCM 17925</strain>
    </source>
</reference>
<name>A0ABP8K5F3_9BACT</name>
<gene>
    <name evidence="2" type="ORF">GCM10023187_14110</name>
</gene>
<protein>
    <submittedName>
        <fullName evidence="2">Uncharacterized protein</fullName>
    </submittedName>
</protein>
<organism evidence="2 3">
    <name type="scientific">Nibrella viscosa</name>
    <dbReference type="NCBI Taxonomy" id="1084524"/>
    <lineage>
        <taxon>Bacteria</taxon>
        <taxon>Pseudomonadati</taxon>
        <taxon>Bacteroidota</taxon>
        <taxon>Cytophagia</taxon>
        <taxon>Cytophagales</taxon>
        <taxon>Spirosomataceae</taxon>
        <taxon>Nibrella</taxon>
    </lineage>
</organism>
<accession>A0ABP8K5F3</accession>
<sequence length="188" mass="21014">MDAVAAVPGMAVVHCGVVHLTMRCTAMVLSVVHNATVTVVSDMLLRRLLGRWFFGFFLYNLLFRRTVGIMVSMSSVSVTGRNRRPGMMVVPAVGMVAGIGMVSLLRFHDMKRANRGDYPLYIINGWVLIYGNGSLWRLHGDFRIYNSCLCQQSLFNLLGLFCRLEAVQYILMLVSHIGLKLWGSVLAK</sequence>